<dbReference type="Gene3D" id="1.10.3210.10">
    <property type="entry name" value="Hypothetical protein af1432"/>
    <property type="match status" value="1"/>
</dbReference>
<evidence type="ECO:0000313" key="2">
    <source>
        <dbReference type="Proteomes" id="UP000000238"/>
    </source>
</evidence>
<dbReference type="STRING" id="349521.HCH_03080"/>
<dbReference type="NCBIfam" id="TIGR03276">
    <property type="entry name" value="Phn-HD"/>
    <property type="match status" value="1"/>
</dbReference>
<protein>
    <submittedName>
        <fullName evidence="1">Predicted HD phosphohydrolase</fullName>
    </submittedName>
</protein>
<proteinExistence type="predicted"/>
<dbReference type="KEGG" id="hch:HCH_03080"/>
<reference evidence="1 2" key="1">
    <citation type="journal article" date="2005" name="Nucleic Acids Res.">
        <title>Genomic blueprint of Hahella chejuensis, a marine microbe producing an algicidal agent.</title>
        <authorList>
            <person name="Jeong H."/>
            <person name="Yim J.H."/>
            <person name="Lee C."/>
            <person name="Choi S.-H."/>
            <person name="Park Y.K."/>
            <person name="Yoon S.H."/>
            <person name="Hur C.-G."/>
            <person name="Kang H.-Y."/>
            <person name="Kim D."/>
            <person name="Lee H.H."/>
            <person name="Park K.H."/>
            <person name="Park S.-H."/>
            <person name="Park H.-S."/>
            <person name="Lee H.K."/>
            <person name="Oh T.K."/>
            <person name="Kim J.F."/>
        </authorList>
    </citation>
    <scope>NUCLEOTIDE SEQUENCE [LARGE SCALE GENOMIC DNA]</scope>
    <source>
        <strain evidence="1 2">KCTC 2396</strain>
    </source>
</reference>
<dbReference type="HOGENOM" id="CLU_091985_0_1_6"/>
<dbReference type="EMBL" id="CP000155">
    <property type="protein sequence ID" value="ABC29846.1"/>
    <property type="molecule type" value="Genomic_DNA"/>
</dbReference>
<dbReference type="AlphaFoldDB" id="Q2SHM8"/>
<dbReference type="PANTHER" id="PTHR40202">
    <property type="match status" value="1"/>
</dbReference>
<evidence type="ECO:0000313" key="1">
    <source>
        <dbReference type="EMBL" id="ABC29846.1"/>
    </source>
</evidence>
<dbReference type="InterPro" id="IPR017670">
    <property type="entry name" value="Phosphonate_degrad-assoc"/>
</dbReference>
<dbReference type="SUPFAM" id="SSF109604">
    <property type="entry name" value="HD-domain/PDEase-like"/>
    <property type="match status" value="1"/>
</dbReference>
<accession>Q2SHM8</accession>
<organism evidence="1 2">
    <name type="scientific">Hahella chejuensis (strain KCTC 2396)</name>
    <dbReference type="NCBI Taxonomy" id="349521"/>
    <lineage>
        <taxon>Bacteria</taxon>
        <taxon>Pseudomonadati</taxon>
        <taxon>Pseudomonadota</taxon>
        <taxon>Gammaproteobacteria</taxon>
        <taxon>Oceanospirillales</taxon>
        <taxon>Hahellaceae</taxon>
        <taxon>Hahella</taxon>
    </lineage>
</organism>
<dbReference type="Proteomes" id="UP000000238">
    <property type="component" value="Chromosome"/>
</dbReference>
<name>Q2SHM8_HAHCH</name>
<dbReference type="PANTHER" id="PTHR40202:SF1">
    <property type="entry name" value="HD DOMAIN-CONTAINING PROTEIN"/>
    <property type="match status" value="1"/>
</dbReference>
<keyword evidence="2" id="KW-1185">Reference proteome</keyword>
<dbReference type="RefSeq" id="WP_011396915.1">
    <property type="nucleotide sequence ID" value="NC_007645.1"/>
</dbReference>
<keyword evidence="1" id="KW-0378">Hydrolase</keyword>
<gene>
    <name evidence="1" type="ordered locus">HCH_03080</name>
</gene>
<dbReference type="eggNOG" id="COG4341">
    <property type="taxonomic scope" value="Bacteria"/>
</dbReference>
<sequence length="184" mass="21094">MASSQFLAELERLFDLYGHRNYGEHCTQYEHMAQCGWWAQRQGGSTALIGAAFLHDIGHLLAEDRNLPGRDRWGYVHHDSLAESWLREHRLPESLVRPIALHVQAKRYLVATRPEYAEGLSTASKATLAQQGGPFTSQQCREFEADPASRDAIRLRELDELGKAEEFELPPLKVWVSWLERHMT</sequence>
<dbReference type="InterPro" id="IPR052567">
    <property type="entry name" value="OP_Dioxygenase"/>
</dbReference>
<dbReference type="GO" id="GO:0016787">
    <property type="term" value="F:hydrolase activity"/>
    <property type="evidence" value="ECO:0007669"/>
    <property type="project" value="UniProtKB-KW"/>
</dbReference>
<dbReference type="OrthoDB" id="823268at2"/>